<dbReference type="Proteomes" id="UP000594836">
    <property type="component" value="Plasmid unnamed1"/>
</dbReference>
<accession>A0A7T3AEM5</accession>
<evidence type="ECO:0000313" key="4">
    <source>
        <dbReference type="EMBL" id="QPT11216.1"/>
    </source>
</evidence>
<dbReference type="SUPFAM" id="SSF53474">
    <property type="entry name" value="alpha/beta-Hydrolases"/>
    <property type="match status" value="1"/>
</dbReference>
<reference evidence="4 5" key="1">
    <citation type="submission" date="2020-12" db="EMBL/GenBank/DDBJ databases">
        <title>FDA dAtabase for Regulatory Grade micrObial Sequences (FDA-ARGOS): Supporting development and validation of Infectious Disease Dx tests.</title>
        <authorList>
            <person name="Sproer C."/>
            <person name="Gronow S."/>
            <person name="Severitt S."/>
            <person name="Schroder I."/>
            <person name="Tallon L."/>
            <person name="Sadzewicz L."/>
            <person name="Zhao X."/>
            <person name="Boylan J."/>
            <person name="Ott S."/>
            <person name="Bowen H."/>
            <person name="Vavikolanu K."/>
            <person name="Mehta A."/>
            <person name="Aluvathingal J."/>
            <person name="Nadendla S."/>
            <person name="Lowell S."/>
            <person name="Myers T."/>
            <person name="Yan Y."/>
            <person name="Sichtig H."/>
        </authorList>
    </citation>
    <scope>NUCLEOTIDE SEQUENCE [LARGE SCALE GENOMIC DNA]</scope>
    <source>
        <strain evidence="4 5">FDAARGOS_881</strain>
        <plasmid evidence="4 5">unnamed1</plasmid>
    </source>
</reference>
<keyword evidence="1" id="KW-0378">Hydrolase</keyword>
<evidence type="ECO:0000256" key="2">
    <source>
        <dbReference type="ARBA" id="ARBA00022963"/>
    </source>
</evidence>
<organism evidence="4 5">
    <name type="scientific">Sphingomonas paucimobilis</name>
    <name type="common">Pseudomonas paucimobilis</name>
    <dbReference type="NCBI Taxonomy" id="13689"/>
    <lineage>
        <taxon>Bacteria</taxon>
        <taxon>Pseudomonadati</taxon>
        <taxon>Pseudomonadota</taxon>
        <taxon>Alphaproteobacteria</taxon>
        <taxon>Sphingomonadales</taxon>
        <taxon>Sphingomonadaceae</taxon>
        <taxon>Sphingomonas</taxon>
    </lineage>
</organism>
<evidence type="ECO:0008006" key="6">
    <source>
        <dbReference type="Google" id="ProtNLM"/>
    </source>
</evidence>
<dbReference type="GO" id="GO:0003847">
    <property type="term" value="F:1-alkyl-2-acetylglycerophosphocholine esterase activity"/>
    <property type="evidence" value="ECO:0007669"/>
    <property type="project" value="TreeGrafter"/>
</dbReference>
<keyword evidence="2" id="KW-0442">Lipid degradation</keyword>
<keyword evidence="4" id="KW-0614">Plasmid</keyword>
<dbReference type="RefSeq" id="WP_084280995.1">
    <property type="nucleotide sequence ID" value="NZ_CP065714.1"/>
</dbReference>
<dbReference type="PANTHER" id="PTHR10272:SF0">
    <property type="entry name" value="PLATELET-ACTIVATING FACTOR ACETYLHYDROLASE"/>
    <property type="match status" value="1"/>
</dbReference>
<evidence type="ECO:0000256" key="1">
    <source>
        <dbReference type="ARBA" id="ARBA00022801"/>
    </source>
</evidence>
<proteinExistence type="predicted"/>
<protein>
    <recommendedName>
        <fullName evidence="6">Chlorophyllase</fullName>
    </recommendedName>
</protein>
<sequence>MTDEIQFRDANMRDAQPVLSVRGLALPAGDRGEELLLRVTAPLVGKGLPVVLFSHGYGSSMDAYAPLTDYWASRGFVVIQPTHLDARRLALSADDPRRPDIWRIRVADMVQVLDALLSIVGELSWLNGRVDTSAVAAAGHSFGGQTVSMLLGGRMQGSMSGEDWRDERIRAGVLLASGGHGGTDLSDFARRHTPWLDMTFEHLVTPTLVVVGDADRSPLTVRGPDWFADPYRLSPGGRVLLTLEDGEHMLGGISGYAVTETTDESPERVACVQSATAAFLDAMLKSGDLRQPDLATSFRRAVEGQGTIERK</sequence>
<dbReference type="InterPro" id="IPR029058">
    <property type="entry name" value="AB_hydrolase_fold"/>
</dbReference>
<dbReference type="EMBL" id="CP065714">
    <property type="protein sequence ID" value="QPT11216.1"/>
    <property type="molecule type" value="Genomic_DNA"/>
</dbReference>
<dbReference type="GO" id="GO:0016042">
    <property type="term" value="P:lipid catabolic process"/>
    <property type="evidence" value="ECO:0007669"/>
    <property type="project" value="UniProtKB-KW"/>
</dbReference>
<name>A0A7T3AEM5_SPHPI</name>
<keyword evidence="3" id="KW-0443">Lipid metabolism</keyword>
<evidence type="ECO:0000313" key="5">
    <source>
        <dbReference type="Proteomes" id="UP000594836"/>
    </source>
</evidence>
<dbReference type="Gene3D" id="3.40.50.1820">
    <property type="entry name" value="alpha/beta hydrolase"/>
    <property type="match status" value="1"/>
</dbReference>
<evidence type="ECO:0000256" key="3">
    <source>
        <dbReference type="ARBA" id="ARBA00023098"/>
    </source>
</evidence>
<dbReference type="Pfam" id="PF07224">
    <property type="entry name" value="Chlorophyllase"/>
    <property type="match status" value="1"/>
</dbReference>
<dbReference type="AlphaFoldDB" id="A0A7T3AEM5"/>
<dbReference type="PANTHER" id="PTHR10272">
    <property type="entry name" value="PLATELET-ACTIVATING FACTOR ACETYLHYDROLASE"/>
    <property type="match status" value="1"/>
</dbReference>
<geneLocation type="plasmid" evidence="4 5">
    <name>unnamed1</name>
</geneLocation>
<gene>
    <name evidence="4" type="ORF">I6G38_20150</name>
</gene>
<dbReference type="InterPro" id="IPR017395">
    <property type="entry name" value="Chlorophyllase-like"/>
</dbReference>